<accession>A0A6P9AB49</accession>
<dbReference type="GeneID" id="117653660"/>
<sequence>MDFFQELKGSVSDTLPHLNPDEVDGLLSFLKSQGVKKGRDLRHITVAILKEKLDLIDSSELFEEWQKAYGSAGESSTTTRQTEGQADQQMAGPSGMSRVFHTDQIAGGSGMSRGVLMDVANSVMIPKMPTFDVNSPYFPSKVREAIRANKRADPRSREEMVARIVDRCREVVPNLERANFNTVAESIVKLYPKSFKDTVPVSDHGSDSLADQLKNKFDNDRRPVNSKTGKENQAPAIKESYGCNSWSPALPSGETESSQTKLMTELKHMSTLAKKDLNWRTIKCKMEDSFYLQRKHINGDLPDQVQRKRGKKRQRDSDVADNEDVPSNMPGLKSDWPFLFTIKGMETHFKLLTDVDFGEKLSTYMSEEADNVYEYLATKSKSLALAKRKMERSEKQGCAFARLAGLLLMLVEHFGDDIQLLVRFTEKTSSWEDMKTYSPLPAEKTPVLVIAGDSLYDNDKVYFFVDNTLVAAGKNIQDAFSLLFMSFFVFNIFFPPGLSCLLCFTQRVIAQINPSKGTKCLTPSITKKSNEKVVKLQNKVLEYKEADD</sequence>
<feature type="region of interest" description="Disordered" evidence="1">
    <location>
        <begin position="70"/>
        <end position="95"/>
    </location>
</feature>
<evidence type="ECO:0000256" key="1">
    <source>
        <dbReference type="SAM" id="MobiDB-lite"/>
    </source>
</evidence>
<dbReference type="RefSeq" id="XP_034255357.1">
    <property type="nucleotide sequence ID" value="XM_034399466.1"/>
</dbReference>
<evidence type="ECO:0000313" key="3">
    <source>
        <dbReference type="Proteomes" id="UP000515158"/>
    </source>
</evidence>
<protein>
    <submittedName>
        <fullName evidence="4">Uncharacterized protein LOC117653660</fullName>
    </submittedName>
</protein>
<dbReference type="PANTHER" id="PTHR31025:SF22">
    <property type="entry name" value="IP13529P"/>
    <property type="match status" value="1"/>
</dbReference>
<organism evidence="4">
    <name type="scientific">Thrips palmi</name>
    <name type="common">Melon thrips</name>
    <dbReference type="NCBI Taxonomy" id="161013"/>
    <lineage>
        <taxon>Eukaryota</taxon>
        <taxon>Metazoa</taxon>
        <taxon>Ecdysozoa</taxon>
        <taxon>Arthropoda</taxon>
        <taxon>Hexapoda</taxon>
        <taxon>Insecta</taxon>
        <taxon>Pterygota</taxon>
        <taxon>Neoptera</taxon>
        <taxon>Paraneoptera</taxon>
        <taxon>Thysanoptera</taxon>
        <taxon>Terebrantia</taxon>
        <taxon>Thripoidea</taxon>
        <taxon>Thripidae</taxon>
        <taxon>Thrips</taxon>
    </lineage>
</organism>
<evidence type="ECO:0000313" key="4">
    <source>
        <dbReference type="RefSeq" id="XP_034255357.1"/>
    </source>
</evidence>
<dbReference type="InParanoid" id="A0A6P9AB49"/>
<name>A0A6P9AB49_THRPL</name>
<proteinExistence type="predicted"/>
<keyword evidence="2" id="KW-0472">Membrane</keyword>
<dbReference type="FunCoup" id="A0A6P9AB49">
    <property type="interactions" value="24"/>
</dbReference>
<dbReference type="KEGG" id="tpal:117653660"/>
<gene>
    <name evidence="4" type="primary">LOC117653660</name>
</gene>
<evidence type="ECO:0000256" key="2">
    <source>
        <dbReference type="SAM" id="Phobius"/>
    </source>
</evidence>
<feature type="transmembrane region" description="Helical" evidence="2">
    <location>
        <begin position="482"/>
        <end position="504"/>
    </location>
</feature>
<keyword evidence="2" id="KW-1133">Transmembrane helix</keyword>
<feature type="region of interest" description="Disordered" evidence="1">
    <location>
        <begin position="301"/>
        <end position="328"/>
    </location>
</feature>
<feature type="compositionally biased region" description="Polar residues" evidence="1">
    <location>
        <begin position="73"/>
        <end position="88"/>
    </location>
</feature>
<dbReference type="PANTHER" id="PTHR31025">
    <property type="entry name" value="SI:CH211-196P9.1-RELATED"/>
    <property type="match status" value="1"/>
</dbReference>
<reference evidence="4" key="1">
    <citation type="submission" date="2025-08" db="UniProtKB">
        <authorList>
            <consortium name="RefSeq"/>
        </authorList>
    </citation>
    <scope>IDENTIFICATION</scope>
    <source>
        <tissue evidence="4">Total insect</tissue>
    </source>
</reference>
<dbReference type="Proteomes" id="UP000515158">
    <property type="component" value="Unplaced"/>
</dbReference>
<keyword evidence="3" id="KW-1185">Reference proteome</keyword>
<dbReference type="OrthoDB" id="8806090at2759"/>
<feature type="region of interest" description="Disordered" evidence="1">
    <location>
        <begin position="218"/>
        <end position="260"/>
    </location>
</feature>
<keyword evidence="2" id="KW-0812">Transmembrane</keyword>
<dbReference type="AlphaFoldDB" id="A0A6P9AB49"/>